<evidence type="ECO:0000256" key="1">
    <source>
        <dbReference type="SAM" id="MobiDB-lite"/>
    </source>
</evidence>
<reference evidence="2 3" key="1">
    <citation type="submission" date="2017-12" db="EMBL/GenBank/DDBJ databases">
        <title>Sequencing, de novo assembly and annotation of complete genome of a new Thraustochytrid species, strain FCC1311.</title>
        <authorList>
            <person name="Sedici K."/>
            <person name="Godart F."/>
            <person name="Aiese Cigliano R."/>
            <person name="Sanseverino W."/>
            <person name="Barakat M."/>
            <person name="Ortet P."/>
            <person name="Marechal E."/>
            <person name="Cagnac O."/>
            <person name="Amato A."/>
        </authorList>
    </citation>
    <scope>NUCLEOTIDE SEQUENCE [LARGE SCALE GENOMIC DNA]</scope>
</reference>
<dbReference type="AlphaFoldDB" id="A0A2R5G5R9"/>
<keyword evidence="3" id="KW-1185">Reference proteome</keyword>
<gene>
    <name evidence="2" type="ORF">FCC1311_019082</name>
</gene>
<evidence type="ECO:0000313" key="3">
    <source>
        <dbReference type="Proteomes" id="UP000241890"/>
    </source>
</evidence>
<organism evidence="2 3">
    <name type="scientific">Hondaea fermentalgiana</name>
    <dbReference type="NCBI Taxonomy" id="2315210"/>
    <lineage>
        <taxon>Eukaryota</taxon>
        <taxon>Sar</taxon>
        <taxon>Stramenopiles</taxon>
        <taxon>Bigyra</taxon>
        <taxon>Labyrinthulomycetes</taxon>
        <taxon>Thraustochytrida</taxon>
        <taxon>Thraustochytriidae</taxon>
        <taxon>Hondaea</taxon>
    </lineage>
</organism>
<sequence>MTSRLRQPHIVRELRDGKVSPQGSPQQVGAGSGAPHRKLTPVKGLGGSLAAMAAARDAATGAGSSFIQQVSPGGRLAGPFKALTYALGFGVAMSVAFMTQPNHSLIGTDNCFSSVHKWALVKRDQFFGVETPREVLENPSADLKQLRASKQSGTLSYSALDEAYEIARLRHLLDRDNENAK</sequence>
<dbReference type="Proteomes" id="UP000241890">
    <property type="component" value="Unassembled WGS sequence"/>
</dbReference>
<proteinExistence type="predicted"/>
<dbReference type="InParanoid" id="A0A2R5G5R9"/>
<protein>
    <submittedName>
        <fullName evidence="2">Uncharacterized protein</fullName>
    </submittedName>
</protein>
<accession>A0A2R5G5R9</accession>
<evidence type="ECO:0000313" key="2">
    <source>
        <dbReference type="EMBL" id="GBG25689.1"/>
    </source>
</evidence>
<dbReference type="EMBL" id="BEYU01000014">
    <property type="protein sequence ID" value="GBG25689.1"/>
    <property type="molecule type" value="Genomic_DNA"/>
</dbReference>
<feature type="region of interest" description="Disordered" evidence="1">
    <location>
        <begin position="15"/>
        <end position="41"/>
    </location>
</feature>
<name>A0A2R5G5R9_9STRA</name>
<comment type="caution">
    <text evidence="2">The sequence shown here is derived from an EMBL/GenBank/DDBJ whole genome shotgun (WGS) entry which is preliminary data.</text>
</comment>